<keyword evidence="2" id="KW-0813">Transport</keyword>
<evidence type="ECO:0000256" key="7">
    <source>
        <dbReference type="SAM" id="MobiDB-lite"/>
    </source>
</evidence>
<organism evidence="11 12">
    <name type="scientific">Agrocybe pediades</name>
    <dbReference type="NCBI Taxonomy" id="84607"/>
    <lineage>
        <taxon>Eukaryota</taxon>
        <taxon>Fungi</taxon>
        <taxon>Dikarya</taxon>
        <taxon>Basidiomycota</taxon>
        <taxon>Agaricomycotina</taxon>
        <taxon>Agaricomycetes</taxon>
        <taxon>Agaricomycetidae</taxon>
        <taxon>Agaricales</taxon>
        <taxon>Agaricineae</taxon>
        <taxon>Strophariaceae</taxon>
        <taxon>Agrocybe</taxon>
    </lineage>
</organism>
<dbReference type="SUPFAM" id="SSF48371">
    <property type="entry name" value="ARM repeat"/>
    <property type="match status" value="2"/>
</dbReference>
<gene>
    <name evidence="11" type="ORF">D9613_002287</name>
</gene>
<protein>
    <recommendedName>
        <fullName evidence="13">Dopey N-terminal domain-containing protein</fullName>
    </recommendedName>
</protein>
<dbReference type="Proteomes" id="UP000521872">
    <property type="component" value="Unassembled WGS sequence"/>
</dbReference>
<keyword evidence="12" id="KW-1185">Reference proteome</keyword>
<sequence length="1802" mass="203458">MSTNAAGPTGLGVGNIKGSSMFSARTSERATSLQAYASDPKYKKYTQQVEKCLNSFDNVHEWADCIAFLKQMLKFKEIPRKLIVAKRLAQCLNPALPTGVHQRALEVYVHILSVLEIGLILCWKADGLQRDLALWSAGLFPFFEYAATSVKPTLLNIYETYYLPLQAGLRPIMKSFIIALLPGLEEETGEYFEKVLTLLDRMSGAVSVSFFFQNIWLIILTTLSARGTSLNYLSRRLPKLDADEDITDIVGKDIGLMIRAFASALEDENLLVRRAALDILLQSMRLDSHTIRKAQNEDRVILMRAATGVVLRRDLSLNRRLYTWLLGPDEKSDLQIKYLNNNGLELLSSTLKNEMMSPSGEYAESRPFKIFISLLDKWEIGAILTETIVYDSFRSIMNLVQHPTNSGEDLSMTASTLYEAVEPQILWKHLVERVFSEITGDAGETEAIQLVDFILKSFSQDEEIQTIQLPITFAAILDLICLELERDANHAHRESVCASLRLLENILGHILPSGLLQVPQSAHEENRRRRPLEVAQSFFKLPSQWMKDSEGLDPPAEMPFQSCIQNLAFISKMYAQCLAKPSDHAVVLRESFCRSLSLLHTITGMLNNPIDIIWDPQTWLSNVLSSLTYETATFTTVDRLITTAITLQQSQFLRPRLSIDHRQTMHKMVTTLLKYLRIDSTAYHVRAVNLIWSLQGTSSRSHIESTIAQSMSSTDIQAISEAYEAFGILWRLTEDNSMPGFHFKIPMLIVLDTLKSENPNLRRIGETWMRCSLKSYIRVLDPILYDLLDPSTVRIPTVFKVRGRELPGYLYERPYDQRIVNHLLETLLSIVNFGGQGFTKAARTSTIKRSFHVGLIQRVANSRFIDADASYLDAIIELLLRFVQSEPKSSMSRSMKALNSTIQSNAIELLQSIVSRGEMERTLLESIETAAIGKLYFSIHMNHLDLQNKWLHLLHSVISASILQLESSRTTNMKVDDGPLESSTGVDKTTDPTFRYPVNPLMVQTLVDGISTYSNRPVLQHWLDFILMAVPQFQPALQNVVTPLNDCLCRQTLAALGDVLKLTAHMREYSDDIHSTVTDAELIMLLNALERLILLSLAYTSDVDSSDDDSTATEKGVTEASGLLGYVSNVFSSEGTSSHQAEQLTSRSPGYRALDDGIRVLYSVWASLLWKAPYPWSPKDETLSLIYNRSRLRCRRVLEHLFRVQSAEVFESIIDWWSRDVTLATSSPDAAFELIDVLVANAQNAVHMVCESIASRVLTSAEKRQKQAMNPNLTDTILFKFLEQYLSRLEGPIAIQVWSRYIALVKEILNASRDFKPYNFSALRCLNVLADKVTQTTAMEDRKIRKELQDCYGKLLDSCVVYVGRFTDQGSWIRRGAKESVLLSGSGRESPAPRTEPLSRNDEKYDGNATAVPETPKLGSLEVVGQINSFVATYALPNLRKLLIDNDKIIAACNNIIYYIVNPAMRGKTRPMDVDSTVIQILQEMSRIPAALKSWKTPVLDLLSDNRLFNCNPVDAVKWRPIVKVLYDTDKTVLPELLGKLTNATSANIFANREYEMLLRSLNLRRLSYVIFSGEKNHFLTQLPSIQEKLVDIFRSVTSPIVLSEVFLCIRVLLCRLSPHNLTSFWPVVLTELYRIFEQAMASLPADNSEDLQLILSACKCIDTLLVLQTEEFQMYNSVTSFGPLADYLSRYQWMFTTDTVDAVYRPDNWVPEAMLDQLAEIAGNLMIGETSNSDQIDNAANQRVMRRPLLGSLRQIESMRDLVPFLSNVSIASYESVYASGGNIDWEAVEKSILDDMFDGR</sequence>
<feature type="compositionally biased region" description="Basic and acidic residues" evidence="7">
    <location>
        <begin position="1397"/>
        <end position="1406"/>
    </location>
</feature>
<dbReference type="GO" id="GO:0005829">
    <property type="term" value="C:cytosol"/>
    <property type="evidence" value="ECO:0007669"/>
    <property type="project" value="GOC"/>
</dbReference>
<comment type="subcellular location">
    <subcellularLocation>
        <location evidence="1">Golgi apparatus membrane</location>
        <topology evidence="1">Peripheral membrane protein</topology>
    </subcellularLocation>
</comment>
<proteinExistence type="inferred from homology"/>
<feature type="region of interest" description="Disordered" evidence="7">
    <location>
        <begin position="1383"/>
        <end position="1413"/>
    </location>
</feature>
<dbReference type="InterPro" id="IPR016024">
    <property type="entry name" value="ARM-type_fold"/>
</dbReference>
<dbReference type="GO" id="GO:0000139">
    <property type="term" value="C:Golgi membrane"/>
    <property type="evidence" value="ECO:0007669"/>
    <property type="project" value="UniProtKB-SubCell"/>
</dbReference>
<feature type="domain" description="DOP1 N-terminal" evidence="8">
    <location>
        <begin position="39"/>
        <end position="329"/>
    </location>
</feature>
<dbReference type="GO" id="GO:0005768">
    <property type="term" value="C:endosome"/>
    <property type="evidence" value="ECO:0007669"/>
    <property type="project" value="TreeGrafter"/>
</dbReference>
<dbReference type="EMBL" id="JAACJL010000001">
    <property type="protein sequence ID" value="KAF4623051.1"/>
    <property type="molecule type" value="Genomic_DNA"/>
</dbReference>
<evidence type="ECO:0000256" key="5">
    <source>
        <dbReference type="ARBA" id="ARBA00023136"/>
    </source>
</evidence>
<dbReference type="InterPro" id="IPR007249">
    <property type="entry name" value="DOP1_N"/>
</dbReference>
<dbReference type="InterPro" id="IPR056458">
    <property type="entry name" value="TPR_DOP1_M"/>
</dbReference>
<evidence type="ECO:0000313" key="12">
    <source>
        <dbReference type="Proteomes" id="UP000521872"/>
    </source>
</evidence>
<dbReference type="Pfam" id="PF04118">
    <property type="entry name" value="Dopey_N"/>
    <property type="match status" value="1"/>
</dbReference>
<evidence type="ECO:0000259" key="10">
    <source>
        <dbReference type="Pfam" id="PF24598"/>
    </source>
</evidence>
<keyword evidence="4" id="KW-0333">Golgi apparatus</keyword>
<accession>A0A8H4VUE1</accession>
<feature type="domain" description="DOP1-like middle TPR" evidence="9">
    <location>
        <begin position="338"/>
        <end position="527"/>
    </location>
</feature>
<name>A0A8H4VUE1_9AGAR</name>
<evidence type="ECO:0000313" key="11">
    <source>
        <dbReference type="EMBL" id="KAF4623051.1"/>
    </source>
</evidence>
<evidence type="ECO:0000256" key="1">
    <source>
        <dbReference type="ARBA" id="ARBA00004395"/>
    </source>
</evidence>
<feature type="domain" description="DOP1-like C-terminal" evidence="10">
    <location>
        <begin position="1281"/>
        <end position="1780"/>
    </location>
</feature>
<evidence type="ECO:0000256" key="6">
    <source>
        <dbReference type="ARBA" id="ARBA00046326"/>
    </source>
</evidence>
<evidence type="ECO:0000256" key="4">
    <source>
        <dbReference type="ARBA" id="ARBA00023034"/>
    </source>
</evidence>
<reference evidence="11 12" key="1">
    <citation type="submission" date="2019-12" db="EMBL/GenBank/DDBJ databases">
        <authorList>
            <person name="Floudas D."/>
            <person name="Bentzer J."/>
            <person name="Ahren D."/>
            <person name="Johansson T."/>
            <person name="Persson P."/>
            <person name="Tunlid A."/>
        </authorList>
    </citation>
    <scope>NUCLEOTIDE SEQUENCE [LARGE SCALE GENOMIC DNA]</scope>
    <source>
        <strain evidence="11 12">CBS 102.39</strain>
    </source>
</reference>
<evidence type="ECO:0000259" key="9">
    <source>
        <dbReference type="Pfam" id="PF24597"/>
    </source>
</evidence>
<keyword evidence="3" id="KW-0653">Protein transport</keyword>
<dbReference type="InterPro" id="IPR056457">
    <property type="entry name" value="DOP1_C"/>
</dbReference>
<dbReference type="PANTHER" id="PTHR14042:SF24">
    <property type="entry name" value="PROTEIN DOPEY-1 HOMOLOG"/>
    <property type="match status" value="1"/>
</dbReference>
<dbReference type="PANTHER" id="PTHR14042">
    <property type="entry name" value="DOPEY-RELATED"/>
    <property type="match status" value="1"/>
</dbReference>
<keyword evidence="5" id="KW-0472">Membrane</keyword>
<dbReference type="Pfam" id="PF24598">
    <property type="entry name" value="DOP1_C"/>
    <property type="match status" value="1"/>
</dbReference>
<dbReference type="GO" id="GO:0015031">
    <property type="term" value="P:protein transport"/>
    <property type="evidence" value="ECO:0007669"/>
    <property type="project" value="UniProtKB-KW"/>
</dbReference>
<dbReference type="InterPro" id="IPR040314">
    <property type="entry name" value="DOP1"/>
</dbReference>
<dbReference type="Pfam" id="PF24597">
    <property type="entry name" value="TPR_DOP1_M"/>
    <property type="match status" value="1"/>
</dbReference>
<comment type="caution">
    <text evidence="11">The sequence shown here is derived from an EMBL/GenBank/DDBJ whole genome shotgun (WGS) entry which is preliminary data.</text>
</comment>
<evidence type="ECO:0008006" key="13">
    <source>
        <dbReference type="Google" id="ProtNLM"/>
    </source>
</evidence>
<evidence type="ECO:0000256" key="2">
    <source>
        <dbReference type="ARBA" id="ARBA00022448"/>
    </source>
</evidence>
<comment type="similarity">
    <text evidence="6">Belongs to the DOP1 family.</text>
</comment>
<dbReference type="GO" id="GO:0006895">
    <property type="term" value="P:Golgi to endosome transport"/>
    <property type="evidence" value="ECO:0007669"/>
    <property type="project" value="InterPro"/>
</dbReference>
<evidence type="ECO:0000256" key="3">
    <source>
        <dbReference type="ARBA" id="ARBA00022927"/>
    </source>
</evidence>
<dbReference type="GO" id="GO:0005802">
    <property type="term" value="C:trans-Golgi network"/>
    <property type="evidence" value="ECO:0007669"/>
    <property type="project" value="TreeGrafter"/>
</dbReference>
<evidence type="ECO:0000259" key="8">
    <source>
        <dbReference type="Pfam" id="PF04118"/>
    </source>
</evidence>